<dbReference type="PROSITE" id="PS51257">
    <property type="entry name" value="PROKAR_LIPOPROTEIN"/>
    <property type="match status" value="1"/>
</dbReference>
<reference evidence="3" key="1">
    <citation type="submission" date="2017-11" db="EMBL/GenBank/DDBJ databases">
        <authorList>
            <person name="Duchaud E."/>
        </authorList>
    </citation>
    <scope>NUCLEOTIDE SEQUENCE [LARGE SCALE GENOMIC DNA]</scope>
    <source>
        <strain evidence="3">Tenacibaculum sp. TNO020</strain>
    </source>
</reference>
<dbReference type="OrthoDB" id="915376at2"/>
<feature type="signal peptide" evidence="1">
    <location>
        <begin position="1"/>
        <end position="19"/>
    </location>
</feature>
<keyword evidence="1" id="KW-0732">Signal</keyword>
<dbReference type="EMBL" id="OENF01000042">
    <property type="protein sequence ID" value="SOS75952.1"/>
    <property type="molecule type" value="Genomic_DNA"/>
</dbReference>
<evidence type="ECO:0000313" key="2">
    <source>
        <dbReference type="EMBL" id="SOS75952.1"/>
    </source>
</evidence>
<protein>
    <recommendedName>
        <fullName evidence="4">Ppx/GppA phosphatase domain-containing protein</fullName>
    </recommendedName>
</protein>
<dbReference type="AlphaFoldDB" id="A0A2H1YKC2"/>
<evidence type="ECO:0000313" key="3">
    <source>
        <dbReference type="Proteomes" id="UP000234211"/>
    </source>
</evidence>
<gene>
    <name evidence="2" type="ORF">TNO020_70261</name>
</gene>
<evidence type="ECO:0000256" key="1">
    <source>
        <dbReference type="SAM" id="SignalP"/>
    </source>
</evidence>
<organism evidence="2 3">
    <name type="scientific">Tenacibaculum piscium</name>
    <dbReference type="NCBI Taxonomy" id="1458515"/>
    <lineage>
        <taxon>Bacteria</taxon>
        <taxon>Pseudomonadati</taxon>
        <taxon>Bacteroidota</taxon>
        <taxon>Flavobacteriia</taxon>
        <taxon>Flavobacteriales</taxon>
        <taxon>Flavobacteriaceae</taxon>
        <taxon>Tenacibaculum</taxon>
    </lineage>
</organism>
<sequence>MKKLVLVPFIILGLFLLGACGDEKSEAKKTPESAKKELKSVVDNQKEDKVASFNYTPKKPVNGTLKGVVELGASGFNSFIVKVDKDSNYEVISKEFGNSLILEGMTNVNEVSKKLKNYIQSIIEYGVKSEDIHFVVSSGAKISDTSKIIINQLKTIGYVVNEVTAEEEGIYALKAVLPNNFKSIAYVVDIGSGNTKISYYQGKEIVGENSYGSKYFQNNIPDSTVSKEIKSIAAHIPKGKKSLCFIIGGVPYNMAKALRTDKNRFTMLTPDVSRYDDVVKRKGKKVASGLTIFKAIAEETGCKRFVFDWDANFTIGFLLALNENE</sequence>
<keyword evidence="3" id="KW-1185">Reference proteome</keyword>
<name>A0A2H1YKC2_9FLAO</name>
<dbReference type="RefSeq" id="WP_101918569.1">
    <property type="nucleotide sequence ID" value="NZ_JAFMUR010000002.1"/>
</dbReference>
<dbReference type="Proteomes" id="UP000234211">
    <property type="component" value="Unassembled WGS sequence"/>
</dbReference>
<feature type="chain" id="PRO_5013547426" description="Ppx/GppA phosphatase domain-containing protein" evidence="1">
    <location>
        <begin position="20"/>
        <end position="325"/>
    </location>
</feature>
<proteinExistence type="predicted"/>
<evidence type="ECO:0008006" key="4">
    <source>
        <dbReference type="Google" id="ProtNLM"/>
    </source>
</evidence>
<accession>A0A2H1YKC2</accession>